<dbReference type="AlphaFoldDB" id="A0A9Q5HVQ9"/>
<comment type="caution">
    <text evidence="4">The sequence shown here is derived from an EMBL/GenBank/DDBJ whole genome shotgun (WGS) entry which is preliminary data.</text>
</comment>
<dbReference type="PROSITE" id="PS51186">
    <property type="entry name" value="GNAT"/>
    <property type="match status" value="1"/>
</dbReference>
<sequence>MSFTEQESVPNGHISERISFPSITPGNVEVLRKLNTALFPIKYGEIFYHGVVQPEMARFCKLVYINDEPVGTITGRVVDHENETKLYIMTMGVLESHRSKKIGSKTLKHIVDIVGESESPKFASILLHVWLRNVDAKRFYERNGFQEAGVAVEFYKADIDVRDAWILEMRMNGVERQ</sequence>
<dbReference type="CDD" id="cd04301">
    <property type="entry name" value="NAT_SF"/>
    <property type="match status" value="1"/>
</dbReference>
<dbReference type="Proteomes" id="UP000757232">
    <property type="component" value="Unassembled WGS sequence"/>
</dbReference>
<dbReference type="InterPro" id="IPR016181">
    <property type="entry name" value="Acyl_CoA_acyltransferase"/>
</dbReference>
<dbReference type="PANTHER" id="PTHR42919">
    <property type="entry name" value="N-ALPHA-ACETYLTRANSFERASE"/>
    <property type="match status" value="1"/>
</dbReference>
<dbReference type="Gene3D" id="3.40.630.30">
    <property type="match status" value="1"/>
</dbReference>
<feature type="domain" description="N-acetyltransferase" evidence="3">
    <location>
        <begin position="18"/>
        <end position="172"/>
    </location>
</feature>
<dbReference type="Pfam" id="PF00583">
    <property type="entry name" value="Acetyltransf_1"/>
    <property type="match status" value="1"/>
</dbReference>
<keyword evidence="1" id="KW-0808">Transferase</keyword>
<dbReference type="GO" id="GO:0007064">
    <property type="term" value="P:mitotic sister chromatid cohesion"/>
    <property type="evidence" value="ECO:0007669"/>
    <property type="project" value="TreeGrafter"/>
</dbReference>
<dbReference type="GO" id="GO:0031415">
    <property type="term" value="C:NatA complex"/>
    <property type="evidence" value="ECO:0007669"/>
    <property type="project" value="TreeGrafter"/>
</dbReference>
<reference evidence="4" key="1">
    <citation type="submission" date="2016-06" db="EMBL/GenBank/DDBJ databases">
        <title>Draft Genome sequence of the fungus Inonotus baumii.</title>
        <authorList>
            <person name="Zhu H."/>
            <person name="Lin W."/>
        </authorList>
    </citation>
    <scope>NUCLEOTIDE SEQUENCE</scope>
    <source>
        <strain evidence="4">821</strain>
    </source>
</reference>
<evidence type="ECO:0000313" key="4">
    <source>
        <dbReference type="EMBL" id="OCB86811.1"/>
    </source>
</evidence>
<dbReference type="InterPro" id="IPR051556">
    <property type="entry name" value="N-term/lysine_N-AcTrnsfr"/>
</dbReference>
<name>A0A9Q5HVQ9_SANBA</name>
<dbReference type="OrthoDB" id="47374at2759"/>
<evidence type="ECO:0000259" key="3">
    <source>
        <dbReference type="PROSITE" id="PS51186"/>
    </source>
</evidence>
<gene>
    <name evidence="4" type="ORF">A7U60_g5984</name>
</gene>
<evidence type="ECO:0000256" key="1">
    <source>
        <dbReference type="ARBA" id="ARBA00022679"/>
    </source>
</evidence>
<evidence type="ECO:0000256" key="2">
    <source>
        <dbReference type="ARBA" id="ARBA00023315"/>
    </source>
</evidence>
<evidence type="ECO:0000313" key="5">
    <source>
        <dbReference type="Proteomes" id="UP000757232"/>
    </source>
</evidence>
<proteinExistence type="predicted"/>
<dbReference type="PANTHER" id="PTHR42919:SF8">
    <property type="entry name" value="N-ALPHA-ACETYLTRANSFERASE 50"/>
    <property type="match status" value="1"/>
</dbReference>
<dbReference type="GO" id="GO:0016747">
    <property type="term" value="F:acyltransferase activity, transferring groups other than amino-acyl groups"/>
    <property type="evidence" value="ECO:0007669"/>
    <property type="project" value="InterPro"/>
</dbReference>
<keyword evidence="2" id="KW-0012">Acyltransferase</keyword>
<dbReference type="EMBL" id="LNZH02000198">
    <property type="protein sequence ID" value="OCB86811.1"/>
    <property type="molecule type" value="Genomic_DNA"/>
</dbReference>
<protein>
    <submittedName>
        <fullName evidence="4">N-acetyltransferase NAT13</fullName>
    </submittedName>
</protein>
<keyword evidence="5" id="KW-1185">Reference proteome</keyword>
<organism evidence="4 5">
    <name type="scientific">Sanghuangporus baumii</name>
    <name type="common">Phellinus baumii</name>
    <dbReference type="NCBI Taxonomy" id="108892"/>
    <lineage>
        <taxon>Eukaryota</taxon>
        <taxon>Fungi</taxon>
        <taxon>Dikarya</taxon>
        <taxon>Basidiomycota</taxon>
        <taxon>Agaricomycotina</taxon>
        <taxon>Agaricomycetes</taxon>
        <taxon>Hymenochaetales</taxon>
        <taxon>Hymenochaetaceae</taxon>
        <taxon>Sanghuangporus</taxon>
    </lineage>
</organism>
<dbReference type="SUPFAM" id="SSF55729">
    <property type="entry name" value="Acyl-CoA N-acyltransferases (Nat)"/>
    <property type="match status" value="1"/>
</dbReference>
<accession>A0A9Q5HVQ9</accession>
<dbReference type="InterPro" id="IPR000182">
    <property type="entry name" value="GNAT_dom"/>
</dbReference>